<dbReference type="Pfam" id="PF01419">
    <property type="entry name" value="Jacalin"/>
    <property type="match status" value="4"/>
</dbReference>
<gene>
    <name evidence="4" type="ORF">LWI29_005916</name>
</gene>
<dbReference type="GO" id="GO:0030246">
    <property type="term" value="F:carbohydrate binding"/>
    <property type="evidence" value="ECO:0007669"/>
    <property type="project" value="UniProtKB-KW"/>
</dbReference>
<dbReference type="SUPFAM" id="SSF51101">
    <property type="entry name" value="Mannose-binding lectins"/>
    <property type="match status" value="4"/>
</dbReference>
<dbReference type="AlphaFoldDB" id="A0AA39VYH4"/>
<sequence length="858" mass="95541">MHEERIDHCVTLNSQTKLGSSSGRITQRRIRGPVDRFVTGIEHGMAEEDRGNMQEPSEKEARDKTCMDIGRFFFENGIAFNVAKSPSFINMCRSIGNFKRGLKPPTPYELGTTILNTEEENTKAIVANSEHQSLPDSTIVQDQDFRKSSTISQMKYVRPYTLVKEFQKKTKELAQRQSLGGASLLGLTVMGDYNFKYNVAGYAIGLPLTKEKDNPEVAKVKNFVADLYSTQKLKGLKYTYFYERSASKYLAEVWQKPQSPSPPFVERWVGKCLMQRSTHNQVRSLIKGDLYGGQGGSDWDYCPESGIVEITIIYSDVIDSLHFKHAIEHSTDKSSEKFGGCGGKNQQTIKIEWPNEYLIKISGTIATFDKDEVIGTLSFTTNRNNKYGPFGSKSDCYCKSSFELISEKNQAVVGFFGRQGNFIESIGVYCKDPPAPIVITKLISAITLEKDIPRELGPWGGNKGKAWDDGRLQGRIIEIDVHVGNGVVHALHYRYKSTKDCDLSNKHGGEGATTIYRRSTHNQVRSLIKEELYGGQGGSDWDYCPESGIVEITIIYSDVIDSLHFKHAGAIENSTDKSLEKFGGCGGKNQQTIIIDWPNEYLTKISGTIGTFHKDEVIGTLSFTTNRNKKYGPFGCKKDCEICKSPFELISEKNRAVVGFFGRQSNFINAIGVYYKDPPAPIVTTKLISAITLEKDIPRELGPWGGNKGKAWDDGRLQGRIIEIDVHVGNGVVHALHYRYKSTKYCNLSNKHGGEGATTIYRIELDKDKCSPENLVGISGFYGAFDGNCCVECEYKVVRSISFYTNKGKYGPFGTEIGTFFNSPACTNAKVVGFHGRSGEYLDAIGVHIEYLSSSTHA</sequence>
<dbReference type="Proteomes" id="UP001168877">
    <property type="component" value="Unassembled WGS sequence"/>
</dbReference>
<accession>A0AA39VYH4</accession>
<evidence type="ECO:0000256" key="2">
    <source>
        <dbReference type="ARBA" id="ARBA00022734"/>
    </source>
</evidence>
<feature type="domain" description="Jacalin-type lectin" evidence="3">
    <location>
        <begin position="285"/>
        <end position="432"/>
    </location>
</feature>
<reference evidence="4" key="2">
    <citation type="submission" date="2023-06" db="EMBL/GenBank/DDBJ databases">
        <authorList>
            <person name="Swenson N.G."/>
            <person name="Wegrzyn J.L."/>
            <person name="Mcevoy S.L."/>
        </authorList>
    </citation>
    <scope>NUCLEOTIDE SEQUENCE</scope>
    <source>
        <strain evidence="4">NS2018</strain>
        <tissue evidence="4">Leaf</tissue>
    </source>
</reference>
<dbReference type="InterPro" id="IPR036404">
    <property type="entry name" value="Jacalin-like_lectin_dom_sf"/>
</dbReference>
<evidence type="ECO:0000313" key="5">
    <source>
        <dbReference type="Proteomes" id="UP001168877"/>
    </source>
</evidence>
<comment type="similarity">
    <text evidence="1">Belongs to the jacalin lectin family.</text>
</comment>
<evidence type="ECO:0000313" key="4">
    <source>
        <dbReference type="EMBL" id="KAK0595361.1"/>
    </source>
</evidence>
<dbReference type="PANTHER" id="PTHR46506">
    <property type="entry name" value="OS05G0143600 PROTEIN"/>
    <property type="match status" value="1"/>
</dbReference>
<proteinExistence type="inferred from homology"/>
<keyword evidence="5" id="KW-1185">Reference proteome</keyword>
<dbReference type="SMART" id="SM00915">
    <property type="entry name" value="Jacalin"/>
    <property type="match status" value="3"/>
</dbReference>
<evidence type="ECO:0000259" key="3">
    <source>
        <dbReference type="PROSITE" id="PS51752"/>
    </source>
</evidence>
<dbReference type="Gene3D" id="2.100.10.30">
    <property type="entry name" value="Jacalin-like lectin domain"/>
    <property type="match status" value="4"/>
</dbReference>
<reference evidence="4" key="1">
    <citation type="journal article" date="2022" name="Plant J.">
        <title>Strategies of tolerance reflected in two North American maple genomes.</title>
        <authorList>
            <person name="McEvoy S.L."/>
            <person name="Sezen U.U."/>
            <person name="Trouern-Trend A."/>
            <person name="McMahon S.M."/>
            <person name="Schaberg P.G."/>
            <person name="Yang J."/>
            <person name="Wegrzyn J.L."/>
            <person name="Swenson N.G."/>
        </authorList>
    </citation>
    <scope>NUCLEOTIDE SEQUENCE</scope>
    <source>
        <strain evidence="4">NS2018</strain>
    </source>
</reference>
<dbReference type="InterPro" id="IPR001229">
    <property type="entry name" value="Jacalin-like_lectin_dom"/>
</dbReference>
<dbReference type="InterPro" id="IPR033734">
    <property type="entry name" value="Jacalin-like_lectin_dom_plant"/>
</dbReference>
<comment type="caution">
    <text evidence="4">The sequence shown here is derived from an EMBL/GenBank/DDBJ whole genome shotgun (WGS) entry which is preliminary data.</text>
</comment>
<protein>
    <recommendedName>
        <fullName evidence="3">Jacalin-type lectin domain-containing protein</fullName>
    </recommendedName>
</protein>
<evidence type="ECO:0000256" key="1">
    <source>
        <dbReference type="ARBA" id="ARBA00006568"/>
    </source>
</evidence>
<dbReference type="EMBL" id="JAUESC010000004">
    <property type="protein sequence ID" value="KAK0595361.1"/>
    <property type="molecule type" value="Genomic_DNA"/>
</dbReference>
<keyword evidence="2" id="KW-0430">Lectin</keyword>
<feature type="domain" description="Jacalin-type lectin" evidence="3">
    <location>
        <begin position="527"/>
        <end position="677"/>
    </location>
</feature>
<dbReference type="PROSITE" id="PS51752">
    <property type="entry name" value="JACALIN_LECTIN"/>
    <property type="match status" value="3"/>
</dbReference>
<name>A0AA39VYH4_ACESA</name>
<dbReference type="CDD" id="cd09612">
    <property type="entry name" value="Jacalin"/>
    <property type="match status" value="3"/>
</dbReference>
<organism evidence="4 5">
    <name type="scientific">Acer saccharum</name>
    <name type="common">Sugar maple</name>
    <dbReference type="NCBI Taxonomy" id="4024"/>
    <lineage>
        <taxon>Eukaryota</taxon>
        <taxon>Viridiplantae</taxon>
        <taxon>Streptophyta</taxon>
        <taxon>Embryophyta</taxon>
        <taxon>Tracheophyta</taxon>
        <taxon>Spermatophyta</taxon>
        <taxon>Magnoliopsida</taxon>
        <taxon>eudicotyledons</taxon>
        <taxon>Gunneridae</taxon>
        <taxon>Pentapetalae</taxon>
        <taxon>rosids</taxon>
        <taxon>malvids</taxon>
        <taxon>Sapindales</taxon>
        <taxon>Sapindaceae</taxon>
        <taxon>Hippocastanoideae</taxon>
        <taxon>Acereae</taxon>
        <taxon>Acer</taxon>
    </lineage>
</organism>
<feature type="domain" description="Jacalin-type lectin" evidence="3">
    <location>
        <begin position="698"/>
        <end position="851"/>
    </location>
</feature>